<evidence type="ECO:0000313" key="3">
    <source>
        <dbReference type="Proteomes" id="UP000030765"/>
    </source>
</evidence>
<dbReference type="EMBL" id="ATLV01023494">
    <property type="status" value="NOT_ANNOTATED_CDS"/>
    <property type="molecule type" value="Genomic_DNA"/>
</dbReference>
<reference evidence="2" key="2">
    <citation type="submission" date="2020-05" db="UniProtKB">
        <authorList>
            <consortium name="EnsemblMetazoa"/>
        </authorList>
    </citation>
    <scope>IDENTIFICATION</scope>
</reference>
<dbReference type="VEuPathDB" id="VectorBase:ASIC017440"/>
<evidence type="ECO:0000313" key="1">
    <source>
        <dbReference type="EMBL" id="KFB49243.1"/>
    </source>
</evidence>
<protein>
    <submittedName>
        <fullName evidence="1 2">Uncharacterized protein</fullName>
    </submittedName>
</protein>
<name>A0A084WG99_ANOSI</name>
<keyword evidence="3" id="KW-1185">Reference proteome</keyword>
<reference evidence="1 3" key="1">
    <citation type="journal article" date="2014" name="BMC Genomics">
        <title>Genome sequence of Anopheles sinensis provides insight into genetics basis of mosquito competence for malaria parasites.</title>
        <authorList>
            <person name="Zhou D."/>
            <person name="Zhang D."/>
            <person name="Ding G."/>
            <person name="Shi L."/>
            <person name="Hou Q."/>
            <person name="Ye Y."/>
            <person name="Xu Y."/>
            <person name="Zhou H."/>
            <person name="Xiong C."/>
            <person name="Li S."/>
            <person name="Yu J."/>
            <person name="Hong S."/>
            <person name="Yu X."/>
            <person name="Zou P."/>
            <person name="Chen C."/>
            <person name="Chang X."/>
            <person name="Wang W."/>
            <person name="Lv Y."/>
            <person name="Sun Y."/>
            <person name="Ma L."/>
            <person name="Shen B."/>
            <person name="Zhu C."/>
        </authorList>
    </citation>
    <scope>NUCLEOTIDE SEQUENCE [LARGE SCALE GENOMIC DNA]</scope>
</reference>
<sequence>MRRALIRFRLSVSVSDLLSHPSVADGRCRPADVPLRFTGFWGLRKGRPYMCGVKIVRRFAVVINRRDVDNFGGCWVRCPEEERNVCATDKDVPFCPIILCRRSVCRLVDVSCTGKLDRHRGTQIKKKAAGATRECSVQCANGVDSLQYVAHAKRFKASWCGLKIVLHHVTGFFESLHEQGPWGHYRDFTLGERNTRPGKETP</sequence>
<dbReference type="AlphaFoldDB" id="A0A084WG99"/>
<dbReference type="EnsemblMetazoa" id="ASIC017440-RA">
    <property type="protein sequence ID" value="ASIC017440-PA"/>
    <property type="gene ID" value="ASIC017440"/>
</dbReference>
<proteinExistence type="predicted"/>
<dbReference type="EMBL" id="KE525344">
    <property type="protein sequence ID" value="KFB49243.1"/>
    <property type="molecule type" value="Genomic_DNA"/>
</dbReference>
<accession>A0A084WG99</accession>
<gene>
    <name evidence="1" type="ORF">ZHAS_00017440</name>
</gene>
<dbReference type="Proteomes" id="UP000030765">
    <property type="component" value="Unassembled WGS sequence"/>
</dbReference>
<organism evidence="1">
    <name type="scientific">Anopheles sinensis</name>
    <name type="common">Mosquito</name>
    <dbReference type="NCBI Taxonomy" id="74873"/>
    <lineage>
        <taxon>Eukaryota</taxon>
        <taxon>Metazoa</taxon>
        <taxon>Ecdysozoa</taxon>
        <taxon>Arthropoda</taxon>
        <taxon>Hexapoda</taxon>
        <taxon>Insecta</taxon>
        <taxon>Pterygota</taxon>
        <taxon>Neoptera</taxon>
        <taxon>Endopterygota</taxon>
        <taxon>Diptera</taxon>
        <taxon>Nematocera</taxon>
        <taxon>Culicoidea</taxon>
        <taxon>Culicidae</taxon>
        <taxon>Anophelinae</taxon>
        <taxon>Anopheles</taxon>
    </lineage>
</organism>
<evidence type="ECO:0000313" key="2">
    <source>
        <dbReference type="EnsemblMetazoa" id="ASIC017440-PA"/>
    </source>
</evidence>